<dbReference type="Proteomes" id="UP000198990">
    <property type="component" value="Unassembled WGS sequence"/>
</dbReference>
<dbReference type="OrthoDB" id="978645at2"/>
<keyword evidence="3" id="KW-1185">Reference proteome</keyword>
<name>A0A1H7V0Q8_9FLAO</name>
<evidence type="ECO:0000313" key="2">
    <source>
        <dbReference type="EMBL" id="SEM02357.1"/>
    </source>
</evidence>
<gene>
    <name evidence="2" type="ORF">SAMN04488008_10848</name>
</gene>
<keyword evidence="1" id="KW-0812">Transmembrane</keyword>
<keyword evidence="1" id="KW-1133">Transmembrane helix</keyword>
<sequence length="106" mass="11790">MMPIHGLKIDITLITIKVYLVLNIGFLVYEDLLLVFIFTLINSKSILLIGDGFGIKVALRPAAGLDYKINNVPLAFSFDWRPFIGLGEYLGNEVGAFAIGIRYVIE</sequence>
<protein>
    <submittedName>
        <fullName evidence="2">Uncharacterized protein</fullName>
    </submittedName>
</protein>
<dbReference type="STRING" id="228957.SAMN04488008_10848"/>
<dbReference type="RefSeq" id="WP_143057831.1">
    <property type="nucleotide sequence ID" value="NZ_FNZN01000008.1"/>
</dbReference>
<keyword evidence="1" id="KW-0472">Membrane</keyword>
<accession>A0A1H7V0Q8</accession>
<proteinExistence type="predicted"/>
<evidence type="ECO:0000256" key="1">
    <source>
        <dbReference type="SAM" id="Phobius"/>
    </source>
</evidence>
<dbReference type="AlphaFoldDB" id="A0A1H7V0Q8"/>
<organism evidence="2 3">
    <name type="scientific">Maribacter orientalis</name>
    <dbReference type="NCBI Taxonomy" id="228957"/>
    <lineage>
        <taxon>Bacteria</taxon>
        <taxon>Pseudomonadati</taxon>
        <taxon>Bacteroidota</taxon>
        <taxon>Flavobacteriia</taxon>
        <taxon>Flavobacteriales</taxon>
        <taxon>Flavobacteriaceae</taxon>
        <taxon>Maribacter</taxon>
    </lineage>
</organism>
<feature type="transmembrane region" description="Helical" evidence="1">
    <location>
        <begin position="20"/>
        <end position="41"/>
    </location>
</feature>
<dbReference type="EMBL" id="FNZN01000008">
    <property type="protein sequence ID" value="SEM02357.1"/>
    <property type="molecule type" value="Genomic_DNA"/>
</dbReference>
<reference evidence="3" key="1">
    <citation type="submission" date="2016-10" db="EMBL/GenBank/DDBJ databases">
        <authorList>
            <person name="Varghese N."/>
            <person name="Submissions S."/>
        </authorList>
    </citation>
    <scope>NUCLEOTIDE SEQUENCE [LARGE SCALE GENOMIC DNA]</scope>
    <source>
        <strain evidence="3">DSM 16471</strain>
    </source>
</reference>
<evidence type="ECO:0000313" key="3">
    <source>
        <dbReference type="Proteomes" id="UP000198990"/>
    </source>
</evidence>